<dbReference type="AlphaFoldDB" id="A0A9D4VLV4"/>
<feature type="transmembrane region" description="Helical" evidence="1">
    <location>
        <begin position="47"/>
        <end position="68"/>
    </location>
</feature>
<feature type="domain" description="C2H2-type" evidence="2">
    <location>
        <begin position="837"/>
        <end position="861"/>
    </location>
</feature>
<dbReference type="Gramene" id="Psat07G0266500-T1">
    <property type="protein sequence ID" value="KAI5386190.1"/>
    <property type="gene ID" value="KIW84_072665"/>
</dbReference>
<dbReference type="InterPro" id="IPR036236">
    <property type="entry name" value="Znf_C2H2_sf"/>
</dbReference>
<comment type="caution">
    <text evidence="4">The sequence shown here is derived from an EMBL/GenBank/DDBJ whole genome shotgun (WGS) entry which is preliminary data.</text>
</comment>
<evidence type="ECO:0000259" key="2">
    <source>
        <dbReference type="SMART" id="SM00355"/>
    </source>
</evidence>
<evidence type="ECO:0000259" key="3">
    <source>
        <dbReference type="SMART" id="SM00451"/>
    </source>
</evidence>
<feature type="domain" description="C2H2-type" evidence="2">
    <location>
        <begin position="783"/>
        <end position="807"/>
    </location>
</feature>
<dbReference type="EMBL" id="JAMSHJ010000007">
    <property type="protein sequence ID" value="KAI5386190.1"/>
    <property type="molecule type" value="Genomic_DNA"/>
</dbReference>
<keyword evidence="1" id="KW-0472">Membrane</keyword>
<dbReference type="InterPro" id="IPR003604">
    <property type="entry name" value="Matrin/U1-like-C_Znf_C2H2"/>
</dbReference>
<reference evidence="4 5" key="1">
    <citation type="journal article" date="2022" name="Nat. Genet.">
        <title>Improved pea reference genome and pan-genome highlight genomic features and evolutionary characteristics.</title>
        <authorList>
            <person name="Yang T."/>
            <person name="Liu R."/>
            <person name="Luo Y."/>
            <person name="Hu S."/>
            <person name="Wang D."/>
            <person name="Wang C."/>
            <person name="Pandey M.K."/>
            <person name="Ge S."/>
            <person name="Xu Q."/>
            <person name="Li N."/>
            <person name="Li G."/>
            <person name="Huang Y."/>
            <person name="Saxena R.K."/>
            <person name="Ji Y."/>
            <person name="Li M."/>
            <person name="Yan X."/>
            <person name="He Y."/>
            <person name="Liu Y."/>
            <person name="Wang X."/>
            <person name="Xiang C."/>
            <person name="Varshney R.K."/>
            <person name="Ding H."/>
            <person name="Gao S."/>
            <person name="Zong X."/>
        </authorList>
    </citation>
    <scope>NUCLEOTIDE SEQUENCE [LARGE SCALE GENOMIC DNA]</scope>
    <source>
        <strain evidence="4 5">cv. Zhongwan 6</strain>
    </source>
</reference>
<dbReference type="Pfam" id="PF12874">
    <property type="entry name" value="zf-met"/>
    <property type="match status" value="4"/>
</dbReference>
<dbReference type="Pfam" id="PF03134">
    <property type="entry name" value="TB2_DP1_HVA22"/>
    <property type="match status" value="2"/>
</dbReference>
<feature type="transmembrane region" description="Helical" evidence="1">
    <location>
        <begin position="464"/>
        <end position="481"/>
    </location>
</feature>
<feature type="domain" description="C2H2-type" evidence="2">
    <location>
        <begin position="273"/>
        <end position="297"/>
    </location>
</feature>
<sequence>MASSWFIKLAFKCLHHIAWPLFALVFPMCASIQAIETDSYTETKNLISYWTLLSLIYLFEYVFIKLLLWFHLWQYIKLMIVFWLVTPDFGRASYVYNNLVRLMKPQIVTYWRKCFVERDNFLMHAERYLKENGTEALEKLITSNTNEERVQIEHRDIKDLEAIEEKEISVAKNEEIQTENKDIKDLEAIEEKEISVAKNEEIQTENKDIKDLEAIEKTEIPAAKQRTYANIVASQKASSSAIVETKGTAEGDNAGGEVVQSSTCTEKEVQREWTCALCLVKVTCEKTLNSHLKGKKHRAAWEEALKLKLKMQPGLQKKLIEPIRMLSVELKSVKKDNKSITECVLCVKAVANSLLAVGDSIIEEDQIDSILMVAQFDKFRQELIVLNISSSMAHTNSQIGGLMKPSLHDKLSPTSVSFQRKRGEAWVFKQFEGLITEPLVALVYPMCASIQAIETDSYAETKNLISYWILLSFIYLFEYAFTNLLLRFQVWLYIKLMIILWLTIPDFGRASCVYNNLIRSVKLQIVTWRLNNYRMKWLLEKDDFLMPAEIYVKEVGTEALEKLIASKEFLVQTNVERPETNIKDLEAIVKKEIPATQQDISVISETVPSQNASAATVENKVPQSSTSTRKEAQKEWNCALCMVTTSSEITLTSHLGGRKHRAAVEALIAKKQPNLQKQNYAKATNEITATNSKETPKSTYRGKLLVQTNGKRLQPEHTEIKDLDTIAKKEIPATKQGTSANIAASQKASSAILETSGTLGRDTAGGEVSQSSAAAQKEVQKEWACALCLVTTSSETTLNSHLSGRKHMNTIEALKAKKQPTLEKNLCEPFRMVNSKIICKVCNIMLPSEEYMASHIKGWKHLSKIQT</sequence>
<evidence type="ECO:0000313" key="5">
    <source>
        <dbReference type="Proteomes" id="UP001058974"/>
    </source>
</evidence>
<proteinExistence type="predicted"/>
<dbReference type="SUPFAM" id="SSF57667">
    <property type="entry name" value="beta-beta-alpha zinc fingers"/>
    <property type="match status" value="4"/>
</dbReference>
<feature type="domain" description="C2H2-type" evidence="2">
    <location>
        <begin position="636"/>
        <end position="660"/>
    </location>
</feature>
<feature type="domain" description="U1-type" evidence="3">
    <location>
        <begin position="834"/>
        <end position="866"/>
    </location>
</feature>
<dbReference type="PANTHER" id="PTHR47487:SF8">
    <property type="entry name" value="OS08G0270900 PROTEIN"/>
    <property type="match status" value="1"/>
</dbReference>
<dbReference type="Gene3D" id="3.30.160.60">
    <property type="entry name" value="Classic Zinc Finger"/>
    <property type="match status" value="4"/>
</dbReference>
<dbReference type="SMART" id="SM00451">
    <property type="entry name" value="ZnF_U1"/>
    <property type="match status" value="4"/>
</dbReference>
<accession>A0A9D4VLV4</accession>
<dbReference type="Proteomes" id="UP001058974">
    <property type="component" value="Chromosome 7"/>
</dbReference>
<keyword evidence="5" id="KW-1185">Reference proteome</keyword>
<evidence type="ECO:0008006" key="6">
    <source>
        <dbReference type="Google" id="ProtNLM"/>
    </source>
</evidence>
<feature type="domain" description="U1-type" evidence="3">
    <location>
        <begin position="270"/>
        <end position="304"/>
    </location>
</feature>
<evidence type="ECO:0000313" key="4">
    <source>
        <dbReference type="EMBL" id="KAI5386190.1"/>
    </source>
</evidence>
<protein>
    <recommendedName>
        <fullName evidence="6">HVA22-like protein</fullName>
    </recommendedName>
</protein>
<feature type="transmembrane region" description="Helical" evidence="1">
    <location>
        <begin position="17"/>
        <end position="35"/>
    </location>
</feature>
<keyword evidence="1" id="KW-0812">Transmembrane</keyword>
<organism evidence="4 5">
    <name type="scientific">Pisum sativum</name>
    <name type="common">Garden pea</name>
    <name type="synonym">Lathyrus oleraceus</name>
    <dbReference type="NCBI Taxonomy" id="3888"/>
    <lineage>
        <taxon>Eukaryota</taxon>
        <taxon>Viridiplantae</taxon>
        <taxon>Streptophyta</taxon>
        <taxon>Embryophyta</taxon>
        <taxon>Tracheophyta</taxon>
        <taxon>Spermatophyta</taxon>
        <taxon>Magnoliopsida</taxon>
        <taxon>eudicotyledons</taxon>
        <taxon>Gunneridae</taxon>
        <taxon>Pentapetalae</taxon>
        <taxon>rosids</taxon>
        <taxon>fabids</taxon>
        <taxon>Fabales</taxon>
        <taxon>Fabaceae</taxon>
        <taxon>Papilionoideae</taxon>
        <taxon>50 kb inversion clade</taxon>
        <taxon>NPAAA clade</taxon>
        <taxon>Hologalegina</taxon>
        <taxon>IRL clade</taxon>
        <taxon>Fabeae</taxon>
        <taxon>Lathyrus</taxon>
    </lineage>
</organism>
<keyword evidence="1" id="KW-1133">Transmembrane helix</keyword>
<feature type="domain" description="U1-type" evidence="3">
    <location>
        <begin position="633"/>
        <end position="667"/>
    </location>
</feature>
<dbReference type="InterPro" id="IPR013087">
    <property type="entry name" value="Znf_C2H2_type"/>
</dbReference>
<gene>
    <name evidence="4" type="ORF">KIW84_072665</name>
</gene>
<name>A0A9D4VLV4_PEA</name>
<dbReference type="PANTHER" id="PTHR47487">
    <property type="entry name" value="OS06G0651300 PROTEIN-RELATED"/>
    <property type="match status" value="1"/>
</dbReference>
<dbReference type="GO" id="GO:0003676">
    <property type="term" value="F:nucleic acid binding"/>
    <property type="evidence" value="ECO:0007669"/>
    <property type="project" value="InterPro"/>
</dbReference>
<dbReference type="GO" id="GO:0008270">
    <property type="term" value="F:zinc ion binding"/>
    <property type="evidence" value="ECO:0007669"/>
    <property type="project" value="InterPro"/>
</dbReference>
<dbReference type="SMART" id="SM00355">
    <property type="entry name" value="ZnF_C2H2"/>
    <property type="match status" value="4"/>
</dbReference>
<feature type="domain" description="U1-type" evidence="3">
    <location>
        <begin position="780"/>
        <end position="814"/>
    </location>
</feature>
<evidence type="ECO:0000256" key="1">
    <source>
        <dbReference type="SAM" id="Phobius"/>
    </source>
</evidence>
<dbReference type="InterPro" id="IPR004345">
    <property type="entry name" value="TB2_DP1_HVA22"/>
</dbReference>